<evidence type="ECO:0000313" key="1">
    <source>
        <dbReference type="EMBL" id="OHT04666.1"/>
    </source>
</evidence>
<organism evidence="1 2">
    <name type="scientific">Tritrichomonas foetus</name>
    <dbReference type="NCBI Taxonomy" id="1144522"/>
    <lineage>
        <taxon>Eukaryota</taxon>
        <taxon>Metamonada</taxon>
        <taxon>Parabasalia</taxon>
        <taxon>Tritrichomonadida</taxon>
        <taxon>Tritrichomonadidae</taxon>
        <taxon>Tritrichomonas</taxon>
    </lineage>
</organism>
<dbReference type="GO" id="GO:0008374">
    <property type="term" value="F:O-acyltransferase activity"/>
    <property type="evidence" value="ECO:0007669"/>
    <property type="project" value="InterPro"/>
</dbReference>
<protein>
    <submittedName>
        <fullName evidence="1">Lcat-prov protein</fullName>
    </submittedName>
</protein>
<reference evidence="1" key="1">
    <citation type="submission" date="2016-10" db="EMBL/GenBank/DDBJ databases">
        <authorList>
            <person name="Benchimol M."/>
            <person name="Almeida L.G."/>
            <person name="Vasconcelos A.T."/>
            <person name="Perreira-Neves A."/>
            <person name="Rosa I.A."/>
            <person name="Tasca T."/>
            <person name="Bogo M.R."/>
            <person name="de Souza W."/>
        </authorList>
    </citation>
    <scope>NUCLEOTIDE SEQUENCE [LARGE SCALE GENOMIC DNA]</scope>
    <source>
        <strain evidence="1">K</strain>
    </source>
</reference>
<dbReference type="RefSeq" id="XP_068357802.1">
    <property type="nucleotide sequence ID" value="XM_068505738.1"/>
</dbReference>
<dbReference type="Proteomes" id="UP000179807">
    <property type="component" value="Unassembled WGS sequence"/>
</dbReference>
<dbReference type="GeneID" id="94840442"/>
<dbReference type="EMBL" id="MLAK01000784">
    <property type="protein sequence ID" value="OHT04666.1"/>
    <property type="molecule type" value="Genomic_DNA"/>
</dbReference>
<dbReference type="Pfam" id="PF02450">
    <property type="entry name" value="LCAT"/>
    <property type="match status" value="1"/>
</dbReference>
<dbReference type="InterPro" id="IPR003386">
    <property type="entry name" value="LACT/PDAT_acylTrfase"/>
</dbReference>
<name>A0A1J4K133_9EUKA</name>
<dbReference type="InterPro" id="IPR029058">
    <property type="entry name" value="AB_hydrolase_fold"/>
</dbReference>
<dbReference type="VEuPathDB" id="TrichDB:TRFO_27737"/>
<proteinExistence type="predicted"/>
<dbReference type="PANTHER" id="PTHR11440">
    <property type="entry name" value="LECITHIN-CHOLESTEROL ACYLTRANSFERASE-RELATED"/>
    <property type="match status" value="1"/>
</dbReference>
<accession>A0A1J4K133</accession>
<dbReference type="Gene3D" id="3.40.50.1820">
    <property type="entry name" value="alpha/beta hydrolase"/>
    <property type="match status" value="1"/>
</dbReference>
<sequence>MLFAIWLSFVFSKKNPIVLLPPLYGTHLFATYNKTDIPWYCPKTMNDELLWVSSKFIVPPFYNCLVLLTQGTFDNETNQIKNLPGIDIKVHDFEGEESVSYIINGTFKFIDNYYSLLKYYKQRNYTVGENLFIAPYDWRMAPLFIDDFWPKFQAIIEKAFIQNNEKVTLLGFSMGTFMIHYFLTEKASKDWISKYVEKVVLLAPSWGGCHQTFDAIFGRFSPVVPIIKNDYVADMVTSLPGFFSHQMTNGGKEKDWLISHYLSK</sequence>
<dbReference type="GO" id="GO:0006629">
    <property type="term" value="P:lipid metabolic process"/>
    <property type="evidence" value="ECO:0007669"/>
    <property type="project" value="InterPro"/>
</dbReference>
<gene>
    <name evidence="1" type="ORF">TRFO_27737</name>
</gene>
<keyword evidence="2" id="KW-1185">Reference proteome</keyword>
<dbReference type="AlphaFoldDB" id="A0A1J4K133"/>
<comment type="caution">
    <text evidence="1">The sequence shown here is derived from an EMBL/GenBank/DDBJ whole genome shotgun (WGS) entry which is preliminary data.</text>
</comment>
<dbReference type="SUPFAM" id="SSF53474">
    <property type="entry name" value="alpha/beta-Hydrolases"/>
    <property type="match status" value="1"/>
</dbReference>
<evidence type="ECO:0000313" key="2">
    <source>
        <dbReference type="Proteomes" id="UP000179807"/>
    </source>
</evidence>
<dbReference type="OrthoDB" id="190846at2759"/>